<evidence type="ECO:0000259" key="5">
    <source>
        <dbReference type="Pfam" id="PF00441"/>
    </source>
</evidence>
<protein>
    <recommendedName>
        <fullName evidence="9">Acyl-CoA dehydrogenase</fullName>
    </recommendedName>
</protein>
<proteinExistence type="inferred from homology"/>
<dbReference type="PANTHER" id="PTHR43884:SF12">
    <property type="entry name" value="ISOVALERYL-COA DEHYDROGENASE, MITOCHONDRIAL-RELATED"/>
    <property type="match status" value="1"/>
</dbReference>
<dbReference type="Gene3D" id="1.10.540.10">
    <property type="entry name" value="Acyl-CoA dehydrogenase/oxidase, N-terminal domain"/>
    <property type="match status" value="1"/>
</dbReference>
<name>A0A8H7T7X3_9HELO</name>
<reference evidence="7" key="1">
    <citation type="submission" date="2021-02" db="EMBL/GenBank/DDBJ databases">
        <title>Genome sequence Cadophora malorum strain M34.</title>
        <authorList>
            <person name="Stefanovic E."/>
            <person name="Vu D."/>
            <person name="Scully C."/>
            <person name="Dijksterhuis J."/>
            <person name="Roader J."/>
            <person name="Houbraken J."/>
        </authorList>
    </citation>
    <scope>NUCLEOTIDE SEQUENCE</scope>
    <source>
        <strain evidence="7">M34</strain>
    </source>
</reference>
<dbReference type="GO" id="GO:0003995">
    <property type="term" value="F:acyl-CoA dehydrogenase activity"/>
    <property type="evidence" value="ECO:0007669"/>
    <property type="project" value="TreeGrafter"/>
</dbReference>
<dbReference type="InterPro" id="IPR037069">
    <property type="entry name" value="AcylCoA_DH/ox_N_sf"/>
</dbReference>
<dbReference type="Proteomes" id="UP000664132">
    <property type="component" value="Unassembled WGS sequence"/>
</dbReference>
<evidence type="ECO:0000313" key="7">
    <source>
        <dbReference type="EMBL" id="KAG4415029.1"/>
    </source>
</evidence>
<evidence type="ECO:0000256" key="1">
    <source>
        <dbReference type="ARBA" id="ARBA00001974"/>
    </source>
</evidence>
<evidence type="ECO:0000256" key="2">
    <source>
        <dbReference type="ARBA" id="ARBA00009347"/>
    </source>
</evidence>
<evidence type="ECO:0000256" key="4">
    <source>
        <dbReference type="ARBA" id="ARBA00022827"/>
    </source>
</evidence>
<dbReference type="GO" id="GO:0046359">
    <property type="term" value="P:butyrate catabolic process"/>
    <property type="evidence" value="ECO:0007669"/>
    <property type="project" value="TreeGrafter"/>
</dbReference>
<dbReference type="Pfam" id="PF00441">
    <property type="entry name" value="Acyl-CoA_dh_1"/>
    <property type="match status" value="1"/>
</dbReference>
<dbReference type="SUPFAM" id="SSF56645">
    <property type="entry name" value="Acyl-CoA dehydrogenase NM domain-like"/>
    <property type="match status" value="1"/>
</dbReference>
<feature type="domain" description="Acyl-CoA dehydrogenase/oxidase C-terminal" evidence="5">
    <location>
        <begin position="258"/>
        <end position="399"/>
    </location>
</feature>
<dbReference type="Gene3D" id="2.40.110.10">
    <property type="entry name" value="Butyryl-CoA Dehydrogenase, subunit A, domain 2"/>
    <property type="match status" value="1"/>
</dbReference>
<accession>A0A8H7T7X3</accession>
<evidence type="ECO:0000259" key="6">
    <source>
        <dbReference type="Pfam" id="PF02771"/>
    </source>
</evidence>
<dbReference type="Gene3D" id="1.20.140.10">
    <property type="entry name" value="Butyryl-CoA Dehydrogenase, subunit A, domain 3"/>
    <property type="match status" value="1"/>
</dbReference>
<comment type="similarity">
    <text evidence="2">Belongs to the acyl-CoA dehydrogenase family.</text>
</comment>
<evidence type="ECO:0008006" key="9">
    <source>
        <dbReference type="Google" id="ProtNLM"/>
    </source>
</evidence>
<dbReference type="GO" id="GO:0050660">
    <property type="term" value="F:flavin adenine dinucleotide binding"/>
    <property type="evidence" value="ECO:0007669"/>
    <property type="project" value="InterPro"/>
</dbReference>
<keyword evidence="3" id="KW-0285">Flavoprotein</keyword>
<keyword evidence="4" id="KW-0274">FAD</keyword>
<feature type="domain" description="Acyl-CoA dehydrogenase/oxidase N-terminal" evidence="6">
    <location>
        <begin position="9"/>
        <end position="103"/>
    </location>
</feature>
<comment type="caution">
    <text evidence="7">The sequence shown here is derived from an EMBL/GenBank/DDBJ whole genome shotgun (WGS) entry which is preliminary data.</text>
</comment>
<dbReference type="Pfam" id="PF02771">
    <property type="entry name" value="Acyl-CoA_dh_N"/>
    <property type="match status" value="1"/>
</dbReference>
<dbReference type="AlphaFoldDB" id="A0A8H7T7X3"/>
<comment type="cofactor">
    <cofactor evidence="1">
        <name>FAD</name>
        <dbReference type="ChEBI" id="CHEBI:57692"/>
    </cofactor>
</comment>
<sequence length="424" mass="45334">MVDFTLSPSELATRNAARTFASAHLSTAKAAYTQIPSHAERFQCLQPLYAEAVKAGLIKGQIPIPLGGTSSSLLEAAILVEEMSAVERAASLTIFGTGLGLTPLCLAFKPQFAEFLIPFLRAEGTPLASLVFTEPGGVANWLEDGAPGLQTTAHLEGDTWVLNGEKAWATNCAGWDFKGAELQCVVCRCTNPDIPADASPASRIMILMVRREDIVASGDGAFEVLKHQQVAGWTAVSGPHIKYTNVKVPTKNVLCAPGEGAAIVQMSFEASACLVGAMGTGIQRAIFDAALEFSKSPRGGTVPIGDRQSVADLLIDIKMRTETSRYLTWKAATKIHSDLPNYDNCRELALEAKVYCSDAAVKSAVDAINLVGVSAYDLALPFTDLLNDAMVLPIFDGGNVGIRRRALQKLFMSEGYKPWATCYD</sequence>
<dbReference type="InterPro" id="IPR036250">
    <property type="entry name" value="AcylCo_DH-like_C"/>
</dbReference>
<dbReference type="InterPro" id="IPR046373">
    <property type="entry name" value="Acyl-CoA_Oxase/DH_mid-dom_sf"/>
</dbReference>
<evidence type="ECO:0000256" key="3">
    <source>
        <dbReference type="ARBA" id="ARBA00022630"/>
    </source>
</evidence>
<dbReference type="SUPFAM" id="SSF47203">
    <property type="entry name" value="Acyl-CoA dehydrogenase C-terminal domain-like"/>
    <property type="match status" value="1"/>
</dbReference>
<dbReference type="OrthoDB" id="10016597at2759"/>
<keyword evidence="8" id="KW-1185">Reference proteome</keyword>
<dbReference type="CDD" id="cd00567">
    <property type="entry name" value="ACAD"/>
    <property type="match status" value="1"/>
</dbReference>
<dbReference type="EMBL" id="JAFJYH010000239">
    <property type="protein sequence ID" value="KAG4415029.1"/>
    <property type="molecule type" value="Genomic_DNA"/>
</dbReference>
<dbReference type="InterPro" id="IPR013786">
    <property type="entry name" value="AcylCoA_DH/ox_N"/>
</dbReference>
<evidence type="ECO:0000313" key="8">
    <source>
        <dbReference type="Proteomes" id="UP000664132"/>
    </source>
</evidence>
<dbReference type="GO" id="GO:0033539">
    <property type="term" value="P:fatty acid beta-oxidation using acyl-CoA dehydrogenase"/>
    <property type="evidence" value="ECO:0007669"/>
    <property type="project" value="TreeGrafter"/>
</dbReference>
<dbReference type="PANTHER" id="PTHR43884">
    <property type="entry name" value="ACYL-COA DEHYDROGENASE"/>
    <property type="match status" value="1"/>
</dbReference>
<dbReference type="InterPro" id="IPR009075">
    <property type="entry name" value="AcylCo_DH/oxidase_C"/>
</dbReference>
<dbReference type="InterPro" id="IPR009100">
    <property type="entry name" value="AcylCoA_DH/oxidase_NM_dom_sf"/>
</dbReference>
<organism evidence="7 8">
    <name type="scientific">Cadophora malorum</name>
    <dbReference type="NCBI Taxonomy" id="108018"/>
    <lineage>
        <taxon>Eukaryota</taxon>
        <taxon>Fungi</taxon>
        <taxon>Dikarya</taxon>
        <taxon>Ascomycota</taxon>
        <taxon>Pezizomycotina</taxon>
        <taxon>Leotiomycetes</taxon>
        <taxon>Helotiales</taxon>
        <taxon>Ploettnerulaceae</taxon>
        <taxon>Cadophora</taxon>
    </lineage>
</organism>
<gene>
    <name evidence="7" type="ORF">IFR04_011850</name>
</gene>